<protein>
    <submittedName>
        <fullName evidence="1">Uncharacterized protein</fullName>
    </submittedName>
</protein>
<evidence type="ECO:0000313" key="2">
    <source>
        <dbReference type="Proteomes" id="UP001457898"/>
    </source>
</evidence>
<accession>A0ABV1DHX1</accession>
<organism evidence="1 2">
    <name type="scientific">Blautia caccae</name>
    <dbReference type="NCBI Taxonomy" id="3133175"/>
    <lineage>
        <taxon>Bacteria</taxon>
        <taxon>Bacillati</taxon>
        <taxon>Bacillota</taxon>
        <taxon>Clostridia</taxon>
        <taxon>Lachnospirales</taxon>
        <taxon>Lachnospiraceae</taxon>
        <taxon>Blautia</taxon>
    </lineage>
</organism>
<dbReference type="EMBL" id="JBBMFP010000002">
    <property type="protein sequence ID" value="MEQ2429962.1"/>
    <property type="molecule type" value="Genomic_DNA"/>
</dbReference>
<reference evidence="1 2" key="1">
    <citation type="submission" date="2024-03" db="EMBL/GenBank/DDBJ databases">
        <title>Human intestinal bacterial collection.</title>
        <authorList>
            <person name="Pauvert C."/>
            <person name="Hitch T.C.A."/>
            <person name="Clavel T."/>
        </authorList>
    </citation>
    <scope>NUCLEOTIDE SEQUENCE [LARGE SCALE GENOMIC DNA]</scope>
    <source>
        <strain evidence="1 2">CLA-SR-H028</strain>
    </source>
</reference>
<keyword evidence="2" id="KW-1185">Reference proteome</keyword>
<dbReference type="RefSeq" id="WP_148391424.1">
    <property type="nucleotide sequence ID" value="NZ_JBBMFP010000002.1"/>
</dbReference>
<proteinExistence type="predicted"/>
<evidence type="ECO:0000313" key="1">
    <source>
        <dbReference type="EMBL" id="MEQ2429962.1"/>
    </source>
</evidence>
<sequence>MFFSLVIGMEIFTDWELDRIQKKRQKLYGCKYQIFLANGAFYTTDQVYHTYDGLTFTVKGTGRQIYLKDREYGINMSVRKYWKMMDNIELFII</sequence>
<gene>
    <name evidence="1" type="ORF">WMO65_03005</name>
</gene>
<name>A0ABV1DHX1_9FIRM</name>
<dbReference type="Proteomes" id="UP001457898">
    <property type="component" value="Unassembled WGS sequence"/>
</dbReference>
<comment type="caution">
    <text evidence="1">The sequence shown here is derived from an EMBL/GenBank/DDBJ whole genome shotgun (WGS) entry which is preliminary data.</text>
</comment>